<dbReference type="InterPro" id="IPR010045">
    <property type="entry name" value="DeoB"/>
</dbReference>
<dbReference type="PANTHER" id="PTHR21110">
    <property type="entry name" value="PHOSPHOPENTOMUTASE"/>
    <property type="match status" value="1"/>
</dbReference>
<keyword evidence="2" id="KW-0479">Metal-binding</keyword>
<gene>
    <name evidence="5" type="ORF">C7380_1104</name>
</gene>
<dbReference type="InterPro" id="IPR006124">
    <property type="entry name" value="Metalloenzyme"/>
</dbReference>
<name>A0AA45C6G3_9BACT</name>
<comment type="caution">
    <text evidence="5">The sequence shown here is derived from an EMBL/GenBank/DDBJ whole genome shotgun (WGS) entry which is preliminary data.</text>
</comment>
<dbReference type="GO" id="GO:0043094">
    <property type="term" value="P:metabolic compound salvage"/>
    <property type="evidence" value="ECO:0007669"/>
    <property type="project" value="InterPro"/>
</dbReference>
<dbReference type="RefSeq" id="WP_109604934.1">
    <property type="nucleotide sequence ID" value="NZ_JAMHJO010000002.1"/>
</dbReference>
<dbReference type="GO" id="GO:0005829">
    <property type="term" value="C:cytosol"/>
    <property type="evidence" value="ECO:0007669"/>
    <property type="project" value="TreeGrafter"/>
</dbReference>
<dbReference type="Pfam" id="PF01676">
    <property type="entry name" value="Metalloenzyme"/>
    <property type="match status" value="1"/>
</dbReference>
<organism evidence="5 6">
    <name type="scientific">Oceanotoga teriensis</name>
    <dbReference type="NCBI Taxonomy" id="515440"/>
    <lineage>
        <taxon>Bacteria</taxon>
        <taxon>Thermotogati</taxon>
        <taxon>Thermotogota</taxon>
        <taxon>Thermotogae</taxon>
        <taxon>Petrotogales</taxon>
        <taxon>Petrotogaceae</taxon>
        <taxon>Oceanotoga</taxon>
    </lineage>
</organism>
<dbReference type="GO" id="GO:0009117">
    <property type="term" value="P:nucleotide metabolic process"/>
    <property type="evidence" value="ECO:0007669"/>
    <property type="project" value="InterPro"/>
</dbReference>
<evidence type="ECO:0000313" key="5">
    <source>
        <dbReference type="EMBL" id="PWJ92011.1"/>
    </source>
</evidence>
<evidence type="ECO:0000256" key="3">
    <source>
        <dbReference type="ARBA" id="ARBA00023211"/>
    </source>
</evidence>
<evidence type="ECO:0000313" key="6">
    <source>
        <dbReference type="Proteomes" id="UP000245921"/>
    </source>
</evidence>
<dbReference type="InterPro" id="IPR017850">
    <property type="entry name" value="Alkaline_phosphatase_core_sf"/>
</dbReference>
<evidence type="ECO:0000256" key="1">
    <source>
        <dbReference type="ARBA" id="ARBA00010373"/>
    </source>
</evidence>
<dbReference type="CDD" id="cd16009">
    <property type="entry name" value="PPM"/>
    <property type="match status" value="1"/>
</dbReference>
<dbReference type="Gene3D" id="3.30.70.1250">
    <property type="entry name" value="Phosphopentomutase"/>
    <property type="match status" value="1"/>
</dbReference>
<dbReference type="GO" id="GO:0008973">
    <property type="term" value="F:phosphopentomutase activity"/>
    <property type="evidence" value="ECO:0007669"/>
    <property type="project" value="InterPro"/>
</dbReference>
<dbReference type="InterPro" id="IPR024052">
    <property type="entry name" value="Phosphopentomutase_DeoB_cap_sf"/>
</dbReference>
<accession>A0AA45C6G3</accession>
<reference evidence="5 6" key="1">
    <citation type="submission" date="2018-05" db="EMBL/GenBank/DDBJ databases">
        <title>Genomic Encyclopedia of Type Strains, Phase IV (KMG-IV): sequencing the most valuable type-strain genomes for metagenomic binning, comparative biology and taxonomic classification.</title>
        <authorList>
            <person name="Goeker M."/>
        </authorList>
    </citation>
    <scope>NUCLEOTIDE SEQUENCE [LARGE SCALE GENOMIC DNA]</scope>
    <source>
        <strain evidence="5 6">DSM 24906</strain>
    </source>
</reference>
<dbReference type="SUPFAM" id="SSF53649">
    <property type="entry name" value="Alkaline phosphatase-like"/>
    <property type="match status" value="1"/>
</dbReference>
<dbReference type="Gene3D" id="3.40.720.10">
    <property type="entry name" value="Alkaline Phosphatase, subunit A"/>
    <property type="match status" value="1"/>
</dbReference>
<feature type="domain" description="Metalloenzyme" evidence="4">
    <location>
        <begin position="3"/>
        <end position="388"/>
    </location>
</feature>
<dbReference type="PANTHER" id="PTHR21110:SF0">
    <property type="entry name" value="PHOSPHOPENTOMUTASE"/>
    <property type="match status" value="1"/>
</dbReference>
<keyword evidence="3" id="KW-0464">Manganese</keyword>
<evidence type="ECO:0000259" key="4">
    <source>
        <dbReference type="Pfam" id="PF01676"/>
    </source>
</evidence>
<sequence length="401" mass="44939">MGKFTVIVLDSYGVGYMDDVIKTRPEDFGANTAKHIFEKTPGLKLPTLEKLGLMNALNMETEDMKKNPDAVFGKSSLMHFNADTFYGHQEIMGTNPKHPIMEPFSKKIDIVYNELIKKGYNVEYIGEKLKILLVNNCVTVGDNLEADGGQAYNVTSTFDKISFEEVIEIGKIVRSQVQVSRVIAFGGKDVTKDDLINSIETKDDTYIGVNAPKSGVYNKDYLVIHLGYGIDPEVQIPTILGKNNIPVTLIGKVADIVENRYGKSIPGVDTEYVMKQTIEEFKKMKDGFICTNVQETDLAGHAENVERYVEKLKVSDKYIKQLIDIMEDDDYLIVMADHGNDPTIGHSHHTRENVPLLIYNKNKKNINIGHRKTMSDVGATVAEYFKIEAPENGTSFLNQII</sequence>
<proteinExistence type="inferred from homology"/>
<dbReference type="Proteomes" id="UP000245921">
    <property type="component" value="Unassembled WGS sequence"/>
</dbReference>
<keyword evidence="6" id="KW-1185">Reference proteome</keyword>
<dbReference type="GO" id="GO:0000287">
    <property type="term" value="F:magnesium ion binding"/>
    <property type="evidence" value="ECO:0007669"/>
    <property type="project" value="InterPro"/>
</dbReference>
<dbReference type="EMBL" id="QGGI01000010">
    <property type="protein sequence ID" value="PWJ92011.1"/>
    <property type="molecule type" value="Genomic_DNA"/>
</dbReference>
<dbReference type="PIRSF" id="PIRSF001491">
    <property type="entry name" value="Ppentomutase"/>
    <property type="match status" value="1"/>
</dbReference>
<protein>
    <submittedName>
        <fullName evidence="5">Phosphopentomutase</fullName>
    </submittedName>
</protein>
<comment type="similarity">
    <text evidence="1">Belongs to the phosphopentomutase family.</text>
</comment>
<dbReference type="NCBIfam" id="NF009049">
    <property type="entry name" value="PRK12383.1"/>
    <property type="match status" value="1"/>
</dbReference>
<evidence type="ECO:0000256" key="2">
    <source>
        <dbReference type="ARBA" id="ARBA00022723"/>
    </source>
</evidence>
<dbReference type="AlphaFoldDB" id="A0AA45C6G3"/>